<comment type="cofactor">
    <cofactor evidence="1 16">
        <name>FAD</name>
        <dbReference type="ChEBI" id="CHEBI:57692"/>
    </cofactor>
</comment>
<dbReference type="InterPro" id="IPR016167">
    <property type="entry name" value="FAD-bd_PCMH_sub1"/>
</dbReference>
<dbReference type="UniPathway" id="UPA00219"/>
<reference evidence="19" key="1">
    <citation type="submission" date="2017-09" db="EMBL/GenBank/DDBJ databases">
        <title>Depth-based differentiation of microbial function through sediment-hosted aquifers and enrichment of novel symbionts in the deep terrestrial subsurface.</title>
        <authorList>
            <person name="Probst A.J."/>
            <person name="Ladd B."/>
            <person name="Jarett J.K."/>
            <person name="Geller-Mcgrath D.E."/>
            <person name="Sieber C.M.K."/>
            <person name="Emerson J.B."/>
            <person name="Anantharaman K."/>
            <person name="Thomas B.C."/>
            <person name="Malmstrom R."/>
            <person name="Stieglmeier M."/>
            <person name="Klingl A."/>
            <person name="Woyke T."/>
            <person name="Ryan C.M."/>
            <person name="Banfield J.F."/>
        </authorList>
    </citation>
    <scope>NUCLEOTIDE SEQUENCE [LARGE SCALE GENOMIC DNA]</scope>
</reference>
<keyword evidence="12 16" id="KW-0560">Oxidoreductase</keyword>
<comment type="catalytic activity">
    <reaction evidence="15 16">
        <text>UDP-N-acetyl-alpha-D-muramate + NADP(+) = UDP-N-acetyl-3-O-(1-carboxyvinyl)-alpha-D-glucosamine + NADPH + H(+)</text>
        <dbReference type="Rhea" id="RHEA:12248"/>
        <dbReference type="ChEBI" id="CHEBI:15378"/>
        <dbReference type="ChEBI" id="CHEBI:57783"/>
        <dbReference type="ChEBI" id="CHEBI:58349"/>
        <dbReference type="ChEBI" id="CHEBI:68483"/>
        <dbReference type="ChEBI" id="CHEBI:70757"/>
        <dbReference type="EC" id="1.3.1.98"/>
    </reaction>
</comment>
<evidence type="ECO:0000256" key="1">
    <source>
        <dbReference type="ARBA" id="ARBA00001974"/>
    </source>
</evidence>
<dbReference type="Gene3D" id="3.30.465.10">
    <property type="match status" value="1"/>
</dbReference>
<comment type="caution">
    <text evidence="18">The sequence shown here is derived from an EMBL/GenBank/DDBJ whole genome shotgun (WGS) entry which is preliminary data.</text>
</comment>
<dbReference type="GO" id="GO:0005829">
    <property type="term" value="C:cytosol"/>
    <property type="evidence" value="ECO:0007669"/>
    <property type="project" value="TreeGrafter"/>
</dbReference>
<evidence type="ECO:0000313" key="18">
    <source>
        <dbReference type="EMBL" id="PIV10081.1"/>
    </source>
</evidence>
<dbReference type="EMBL" id="PEUX01000053">
    <property type="protein sequence ID" value="PIV10081.1"/>
    <property type="molecule type" value="Genomic_DNA"/>
</dbReference>
<organism evidence="18 19">
    <name type="scientific">Candidatus Portnoybacteria bacterium CG03_land_8_20_14_0_80_41_10</name>
    <dbReference type="NCBI Taxonomy" id="1974808"/>
    <lineage>
        <taxon>Bacteria</taxon>
        <taxon>Candidatus Portnoyibacteriota</taxon>
    </lineage>
</organism>
<dbReference type="SUPFAM" id="SSF56176">
    <property type="entry name" value="FAD-binding/transporter-associated domain-like"/>
    <property type="match status" value="1"/>
</dbReference>
<evidence type="ECO:0000256" key="13">
    <source>
        <dbReference type="ARBA" id="ARBA00023306"/>
    </source>
</evidence>
<name>A0A2M7BU32_9BACT</name>
<feature type="active site" evidence="16">
    <location>
        <position position="162"/>
    </location>
</feature>
<dbReference type="Gene3D" id="3.30.43.10">
    <property type="entry name" value="Uridine Diphospho-n-acetylenolpyruvylglucosamine Reductase, domain 2"/>
    <property type="match status" value="1"/>
</dbReference>
<dbReference type="Gene3D" id="3.90.78.10">
    <property type="entry name" value="UDP-N-acetylenolpyruvoylglucosamine reductase, C-terminal domain"/>
    <property type="match status" value="1"/>
</dbReference>
<feature type="active site" evidence="16">
    <location>
        <position position="285"/>
    </location>
</feature>
<evidence type="ECO:0000256" key="3">
    <source>
        <dbReference type="ARBA" id="ARBA00004496"/>
    </source>
</evidence>
<evidence type="ECO:0000259" key="17">
    <source>
        <dbReference type="PROSITE" id="PS51387"/>
    </source>
</evidence>
<keyword evidence="14 16" id="KW-0961">Cell wall biogenesis/degradation</keyword>
<evidence type="ECO:0000256" key="4">
    <source>
        <dbReference type="ARBA" id="ARBA00004752"/>
    </source>
</evidence>
<dbReference type="EC" id="1.3.1.98" evidence="16"/>
<keyword evidence="6 16" id="KW-0132">Cell division</keyword>
<gene>
    <name evidence="16" type="primary">murB</name>
    <name evidence="18" type="ORF">COS49_02450</name>
</gene>
<keyword evidence="10 16" id="KW-0133">Cell shape</keyword>
<dbReference type="Proteomes" id="UP000229894">
    <property type="component" value="Unassembled WGS sequence"/>
</dbReference>
<dbReference type="SUPFAM" id="SSF56194">
    <property type="entry name" value="Uridine diphospho-N-Acetylenolpyruvylglucosamine reductase, MurB, C-terminal domain"/>
    <property type="match status" value="1"/>
</dbReference>
<evidence type="ECO:0000256" key="8">
    <source>
        <dbReference type="ARBA" id="ARBA00022827"/>
    </source>
</evidence>
<evidence type="ECO:0000256" key="16">
    <source>
        <dbReference type="HAMAP-Rule" id="MF_00037"/>
    </source>
</evidence>
<evidence type="ECO:0000256" key="15">
    <source>
        <dbReference type="ARBA" id="ARBA00048914"/>
    </source>
</evidence>
<feature type="domain" description="FAD-binding PCMH-type" evidence="17">
    <location>
        <begin position="17"/>
        <end position="187"/>
    </location>
</feature>
<dbReference type="GO" id="GO:0008762">
    <property type="term" value="F:UDP-N-acetylmuramate dehydrogenase activity"/>
    <property type="evidence" value="ECO:0007669"/>
    <property type="project" value="UniProtKB-UniRule"/>
</dbReference>
<feature type="active site" description="Proton donor" evidence="16">
    <location>
        <position position="215"/>
    </location>
</feature>
<evidence type="ECO:0000256" key="12">
    <source>
        <dbReference type="ARBA" id="ARBA00023002"/>
    </source>
</evidence>
<evidence type="ECO:0000256" key="11">
    <source>
        <dbReference type="ARBA" id="ARBA00022984"/>
    </source>
</evidence>
<evidence type="ECO:0000256" key="14">
    <source>
        <dbReference type="ARBA" id="ARBA00023316"/>
    </source>
</evidence>
<dbReference type="AlphaFoldDB" id="A0A2M7BU32"/>
<comment type="similarity">
    <text evidence="16">Belongs to the MurB family.</text>
</comment>
<evidence type="ECO:0000256" key="10">
    <source>
        <dbReference type="ARBA" id="ARBA00022960"/>
    </source>
</evidence>
<keyword evidence="8 16" id="KW-0274">FAD</keyword>
<proteinExistence type="inferred from homology"/>
<dbReference type="InterPro" id="IPR036635">
    <property type="entry name" value="MurB_C_sf"/>
</dbReference>
<dbReference type="InterPro" id="IPR016169">
    <property type="entry name" value="FAD-bd_PCMH_sub2"/>
</dbReference>
<dbReference type="GO" id="GO:0008360">
    <property type="term" value="P:regulation of cell shape"/>
    <property type="evidence" value="ECO:0007669"/>
    <property type="project" value="UniProtKB-KW"/>
</dbReference>
<keyword evidence="5 16" id="KW-0963">Cytoplasm</keyword>
<dbReference type="PANTHER" id="PTHR21071">
    <property type="entry name" value="UDP-N-ACETYLENOLPYRUVOYLGLUCOSAMINE REDUCTASE"/>
    <property type="match status" value="1"/>
</dbReference>
<dbReference type="GO" id="GO:0009252">
    <property type="term" value="P:peptidoglycan biosynthetic process"/>
    <property type="evidence" value="ECO:0007669"/>
    <property type="project" value="UniProtKB-UniRule"/>
</dbReference>
<dbReference type="NCBIfam" id="NF010480">
    <property type="entry name" value="PRK13905.1"/>
    <property type="match status" value="1"/>
</dbReference>
<comment type="subcellular location">
    <subcellularLocation>
        <location evidence="3 16">Cytoplasm</location>
    </subcellularLocation>
</comment>
<keyword evidence="7 16" id="KW-0285">Flavoprotein</keyword>
<comment type="function">
    <text evidence="2 16">Cell wall formation.</text>
</comment>
<dbReference type="InterPro" id="IPR016166">
    <property type="entry name" value="FAD-bd_PCMH"/>
</dbReference>
<dbReference type="InterPro" id="IPR006094">
    <property type="entry name" value="Oxid_FAD_bind_N"/>
</dbReference>
<dbReference type="InterPro" id="IPR003170">
    <property type="entry name" value="MurB"/>
</dbReference>
<dbReference type="Pfam" id="PF01565">
    <property type="entry name" value="FAD_binding_4"/>
    <property type="match status" value="1"/>
</dbReference>
<dbReference type="GO" id="GO:0071949">
    <property type="term" value="F:FAD binding"/>
    <property type="evidence" value="ECO:0007669"/>
    <property type="project" value="InterPro"/>
</dbReference>
<sequence>MIQAQRDISLAQCTTFKIGGPARYFFAAKTKEDIIKAVGFAQSKKLPYFILGGGSNLLVSDKGFKGLVIKINNKQIKADGNNIFAQAGVSLSDLIKLSLEKSLTGLEWAAGIPGTIGGAIYGNAGSQRGGPSISDIVEEVILLNPDGQLMTVDKKWFKFDYRQSRLKNIPEGERPVILSAVLRLRKGNAQEIRRTIKERLVIRKKHIPEEPSAGCIFKNPPNQSARQLIEQAGLKEKRIGQARISEKQANFIINLGGARAKDVLRLIELIKKTIREKFKIELEEEIQYLGF</sequence>
<accession>A0A2M7BU32</accession>
<comment type="pathway">
    <text evidence="4 16">Cell wall biogenesis; peptidoglycan biosynthesis.</text>
</comment>
<dbReference type="HAMAP" id="MF_00037">
    <property type="entry name" value="MurB"/>
    <property type="match status" value="1"/>
</dbReference>
<dbReference type="InterPro" id="IPR036318">
    <property type="entry name" value="FAD-bd_PCMH-like_sf"/>
</dbReference>
<evidence type="ECO:0000256" key="2">
    <source>
        <dbReference type="ARBA" id="ARBA00003921"/>
    </source>
</evidence>
<keyword evidence="13 16" id="KW-0131">Cell cycle</keyword>
<protein>
    <recommendedName>
        <fullName evidence="16">UDP-N-acetylenolpyruvoylglucosamine reductase</fullName>
        <ecNumber evidence="16">1.3.1.98</ecNumber>
    </recommendedName>
    <alternativeName>
        <fullName evidence="16">UDP-N-acetylmuramate dehydrogenase</fullName>
    </alternativeName>
</protein>
<keyword evidence="9 16" id="KW-0521">NADP</keyword>
<evidence type="ECO:0000256" key="6">
    <source>
        <dbReference type="ARBA" id="ARBA00022618"/>
    </source>
</evidence>
<dbReference type="InterPro" id="IPR011601">
    <property type="entry name" value="MurB_C"/>
</dbReference>
<evidence type="ECO:0000313" key="19">
    <source>
        <dbReference type="Proteomes" id="UP000229894"/>
    </source>
</evidence>
<dbReference type="PROSITE" id="PS51387">
    <property type="entry name" value="FAD_PCMH"/>
    <property type="match status" value="1"/>
</dbReference>
<dbReference type="GO" id="GO:0051301">
    <property type="term" value="P:cell division"/>
    <property type="evidence" value="ECO:0007669"/>
    <property type="project" value="UniProtKB-KW"/>
</dbReference>
<dbReference type="GO" id="GO:0071555">
    <property type="term" value="P:cell wall organization"/>
    <property type="evidence" value="ECO:0007669"/>
    <property type="project" value="UniProtKB-KW"/>
</dbReference>
<dbReference type="PANTHER" id="PTHR21071:SF4">
    <property type="entry name" value="UDP-N-ACETYLENOLPYRUVOYLGLUCOSAMINE REDUCTASE"/>
    <property type="match status" value="1"/>
</dbReference>
<dbReference type="NCBIfam" id="TIGR00179">
    <property type="entry name" value="murB"/>
    <property type="match status" value="1"/>
</dbReference>
<dbReference type="Pfam" id="PF02873">
    <property type="entry name" value="MurB_C"/>
    <property type="match status" value="1"/>
</dbReference>
<evidence type="ECO:0000256" key="7">
    <source>
        <dbReference type="ARBA" id="ARBA00022630"/>
    </source>
</evidence>
<evidence type="ECO:0000256" key="5">
    <source>
        <dbReference type="ARBA" id="ARBA00022490"/>
    </source>
</evidence>
<evidence type="ECO:0000256" key="9">
    <source>
        <dbReference type="ARBA" id="ARBA00022857"/>
    </source>
</evidence>
<keyword evidence="11 16" id="KW-0573">Peptidoglycan synthesis</keyword>